<feature type="non-terminal residue" evidence="2">
    <location>
        <position position="118"/>
    </location>
</feature>
<sequence length="118" mass="14015">DTLPEAPSVPFECDEGEHATVRNGQVYTQGPSRAELRARERERERAQREEQRERERERARAEARRETHVHIHNRPRPPSFFGSPIIRPTVVRPVVVGSTRRERRELAREQQRLDRYIN</sequence>
<feature type="compositionally biased region" description="Basic and acidic residues" evidence="1">
    <location>
        <begin position="34"/>
        <end position="69"/>
    </location>
</feature>
<evidence type="ECO:0000256" key="1">
    <source>
        <dbReference type="SAM" id="MobiDB-lite"/>
    </source>
</evidence>
<feature type="region of interest" description="Disordered" evidence="1">
    <location>
        <begin position="1"/>
        <end position="85"/>
    </location>
</feature>
<protein>
    <submittedName>
        <fullName evidence="2">Uncharacterized protein</fullName>
    </submittedName>
</protein>
<dbReference type="AlphaFoldDB" id="A0A9K3DCR9"/>
<reference evidence="2 3" key="1">
    <citation type="journal article" date="2018" name="PLoS ONE">
        <title>The draft genome of Kipferlia bialata reveals reductive genome evolution in fornicate parasites.</title>
        <authorList>
            <person name="Tanifuji G."/>
            <person name="Takabayashi S."/>
            <person name="Kume K."/>
            <person name="Takagi M."/>
            <person name="Nakayama T."/>
            <person name="Kamikawa R."/>
            <person name="Inagaki Y."/>
            <person name="Hashimoto T."/>
        </authorList>
    </citation>
    <scope>NUCLEOTIDE SEQUENCE [LARGE SCALE GENOMIC DNA]</scope>
    <source>
        <strain evidence="2">NY0173</strain>
    </source>
</reference>
<name>A0A9K3DCR9_9EUKA</name>
<organism evidence="2 3">
    <name type="scientific">Kipferlia bialata</name>
    <dbReference type="NCBI Taxonomy" id="797122"/>
    <lineage>
        <taxon>Eukaryota</taxon>
        <taxon>Metamonada</taxon>
        <taxon>Carpediemonas-like organisms</taxon>
        <taxon>Kipferlia</taxon>
    </lineage>
</organism>
<dbReference type="EMBL" id="BDIP01007864">
    <property type="protein sequence ID" value="GIQ91523.1"/>
    <property type="molecule type" value="Genomic_DNA"/>
</dbReference>
<dbReference type="Proteomes" id="UP000265618">
    <property type="component" value="Unassembled WGS sequence"/>
</dbReference>
<feature type="non-terminal residue" evidence="2">
    <location>
        <position position="1"/>
    </location>
</feature>
<accession>A0A9K3DCR9</accession>
<evidence type="ECO:0000313" key="3">
    <source>
        <dbReference type="Proteomes" id="UP000265618"/>
    </source>
</evidence>
<proteinExistence type="predicted"/>
<feature type="compositionally biased region" description="Polar residues" evidence="1">
    <location>
        <begin position="22"/>
        <end position="31"/>
    </location>
</feature>
<comment type="caution">
    <text evidence="2">The sequence shown here is derived from an EMBL/GenBank/DDBJ whole genome shotgun (WGS) entry which is preliminary data.</text>
</comment>
<evidence type="ECO:0000313" key="2">
    <source>
        <dbReference type="EMBL" id="GIQ91523.1"/>
    </source>
</evidence>
<keyword evidence="3" id="KW-1185">Reference proteome</keyword>
<gene>
    <name evidence="2" type="ORF">KIPB_014814</name>
</gene>